<reference evidence="2 3" key="1">
    <citation type="submission" date="2019-06" db="EMBL/GenBank/DDBJ databases">
        <title>A chromosome-scale genome assembly of the striped catfish, Pangasianodon hypophthalmus.</title>
        <authorList>
            <person name="Wen M."/>
            <person name="Zahm M."/>
            <person name="Roques C."/>
            <person name="Cabau C."/>
            <person name="Klopp C."/>
            <person name="Donnadieu C."/>
            <person name="Jouanno E."/>
            <person name="Avarre J.-C."/>
            <person name="Campet M."/>
            <person name="Ha T.T.T."/>
            <person name="Dugue R."/>
            <person name="Lampietro C."/>
            <person name="Louis A."/>
            <person name="Herpin A."/>
            <person name="Echchiki A."/>
            <person name="Berthelot C."/>
            <person name="Parey E."/>
            <person name="Roest-Crollius H."/>
            <person name="Braasch I."/>
            <person name="Postlethwait J."/>
            <person name="Bobe J."/>
            <person name="Montfort J."/>
            <person name="Bouchez O."/>
            <person name="Begum T."/>
            <person name="Schartl M."/>
            <person name="Guiguen Y."/>
        </authorList>
    </citation>
    <scope>NUCLEOTIDE SEQUENCE [LARGE SCALE GENOMIC DNA]</scope>
    <source>
        <strain evidence="2 3">Indonesia</strain>
        <tissue evidence="2">Blood</tissue>
    </source>
</reference>
<evidence type="ECO:0000313" key="3">
    <source>
        <dbReference type="Proteomes" id="UP000327468"/>
    </source>
</evidence>
<evidence type="ECO:0000256" key="1">
    <source>
        <dbReference type="SAM" id="Coils"/>
    </source>
</evidence>
<dbReference type="Gene3D" id="1.20.5.170">
    <property type="match status" value="1"/>
</dbReference>
<name>A0A5N5KKH6_PANHP</name>
<dbReference type="Proteomes" id="UP000327468">
    <property type="component" value="Chromosome 23"/>
</dbReference>
<dbReference type="PANTHER" id="PTHR47147:SF1">
    <property type="entry name" value="SYNCOILIN"/>
    <property type="match status" value="1"/>
</dbReference>
<proteinExistence type="predicted"/>
<feature type="coiled-coil region" evidence="1">
    <location>
        <begin position="196"/>
        <end position="329"/>
    </location>
</feature>
<evidence type="ECO:0008006" key="4">
    <source>
        <dbReference type="Google" id="ProtNLM"/>
    </source>
</evidence>
<dbReference type="PANTHER" id="PTHR47147">
    <property type="entry name" value="SYNCOILIN"/>
    <property type="match status" value="1"/>
</dbReference>
<organism evidence="2 3">
    <name type="scientific">Pangasianodon hypophthalmus</name>
    <name type="common">Striped catfish</name>
    <name type="synonym">Helicophagus hypophthalmus</name>
    <dbReference type="NCBI Taxonomy" id="310915"/>
    <lineage>
        <taxon>Eukaryota</taxon>
        <taxon>Metazoa</taxon>
        <taxon>Chordata</taxon>
        <taxon>Craniata</taxon>
        <taxon>Vertebrata</taxon>
        <taxon>Euteleostomi</taxon>
        <taxon>Actinopterygii</taxon>
        <taxon>Neopterygii</taxon>
        <taxon>Teleostei</taxon>
        <taxon>Ostariophysi</taxon>
        <taxon>Siluriformes</taxon>
        <taxon>Pangasiidae</taxon>
        <taxon>Pangasianodon</taxon>
    </lineage>
</organism>
<dbReference type="InterPro" id="IPR027702">
    <property type="entry name" value="Syncoilin"/>
</dbReference>
<comment type="caution">
    <text evidence="2">The sequence shown here is derived from an EMBL/GenBank/DDBJ whole genome shotgun (WGS) entry which is preliminary data.</text>
</comment>
<dbReference type="EMBL" id="VFJC01000024">
    <property type="protein sequence ID" value="KAB5530879.1"/>
    <property type="molecule type" value="Genomic_DNA"/>
</dbReference>
<feature type="coiled-coil region" evidence="1">
    <location>
        <begin position="403"/>
        <end position="469"/>
    </location>
</feature>
<protein>
    <recommendedName>
        <fullName evidence="4">IF rod domain-containing protein</fullName>
    </recommendedName>
</protein>
<keyword evidence="3" id="KW-1185">Reference proteome</keyword>
<accession>A0A5N5KKH6</accession>
<keyword evidence="1" id="KW-0175">Coiled coil</keyword>
<dbReference type="AlphaFoldDB" id="A0A5N5KKH6"/>
<sequence length="492" mass="57802">MEGIQNRYSCYKTYTLSLWFLRPQVSSSDCRGKKPNDRGNKLKMADEDIDLEEPCGSFSEPKEKHNPLFIEEDDEDYFEDCLEEIEAALALPGDSMSYSQKCQEHLNAEFNVLMRQMLAQLDEFEATHETKSTLPAFFAERENMLVTNCFNDSGEYEDYISDTAESMAVVEPEGGTVETGPELSATTELKELGTTFESCIEEVSRLERRKEELVQELLELEKPMEEETHALRRELEEAQKLLSKAKLQKQNLLDEMRLFKRRLFVAARDCAQSQMTLVIQQKEVEQLKEEQDEMKAFVEKLIKVIEQLHSEHQSQVQALQNQMDNMTQESSKDKTHSYLSQGRRASLDLQQYLQGGIKALEEWYEPRLVALLKRRQSSTDALIKYREQCQELKTQLGPLKEEEQRLGLERARLEERIHLMEKQRKENVEQYRETIDRLEESSRELKTELQIQINKIKEMEELKNNLAKQLYFYRQCVERQQPQEILLMEEKT</sequence>
<evidence type="ECO:0000313" key="2">
    <source>
        <dbReference type="EMBL" id="KAB5530879.1"/>
    </source>
</evidence>
<dbReference type="GO" id="GO:0005882">
    <property type="term" value="C:intermediate filament"/>
    <property type="evidence" value="ECO:0007669"/>
    <property type="project" value="InterPro"/>
</dbReference>
<gene>
    <name evidence="2" type="ORF">PHYPO_G00134450</name>
</gene>